<dbReference type="Pfam" id="PF00248">
    <property type="entry name" value="Aldo_ket_red"/>
    <property type="match status" value="1"/>
</dbReference>
<dbReference type="GO" id="GO:0016491">
    <property type="term" value="F:oxidoreductase activity"/>
    <property type="evidence" value="ECO:0007669"/>
    <property type="project" value="UniProtKB-KW"/>
</dbReference>
<evidence type="ECO:0000256" key="1">
    <source>
        <dbReference type="ARBA" id="ARBA00023002"/>
    </source>
</evidence>
<comment type="caution">
    <text evidence="3">The sequence shown here is derived from an EMBL/GenBank/DDBJ whole genome shotgun (WGS) entry which is preliminary data.</text>
</comment>
<dbReference type="InterPro" id="IPR036812">
    <property type="entry name" value="NAD(P)_OxRdtase_dom_sf"/>
</dbReference>
<dbReference type="InterPro" id="IPR050791">
    <property type="entry name" value="Aldo-Keto_reductase"/>
</dbReference>
<dbReference type="InterPro" id="IPR023210">
    <property type="entry name" value="NADP_OxRdtase_dom"/>
</dbReference>
<dbReference type="GO" id="GO:0005737">
    <property type="term" value="C:cytoplasm"/>
    <property type="evidence" value="ECO:0007669"/>
    <property type="project" value="TreeGrafter"/>
</dbReference>
<dbReference type="SUPFAM" id="SSF51430">
    <property type="entry name" value="NAD(P)-linked oxidoreductase"/>
    <property type="match status" value="1"/>
</dbReference>
<keyword evidence="1" id="KW-0560">Oxidoreductase</keyword>
<dbReference type="Gene3D" id="3.20.20.100">
    <property type="entry name" value="NADP-dependent oxidoreductase domain"/>
    <property type="match status" value="1"/>
</dbReference>
<dbReference type="PANTHER" id="PTHR43625:SF40">
    <property type="entry name" value="ALDO-KETO REDUCTASE YAKC [NADP(+)]"/>
    <property type="match status" value="1"/>
</dbReference>
<evidence type="ECO:0000259" key="2">
    <source>
        <dbReference type="Pfam" id="PF00248"/>
    </source>
</evidence>
<name>A0A5D3G2N6_9PSED</name>
<proteinExistence type="predicted"/>
<dbReference type="PANTHER" id="PTHR43625">
    <property type="entry name" value="AFLATOXIN B1 ALDEHYDE REDUCTASE"/>
    <property type="match status" value="1"/>
</dbReference>
<reference evidence="3 4" key="2">
    <citation type="submission" date="2019-08" db="EMBL/GenBank/DDBJ databases">
        <authorList>
            <person name="Brilhante M."/>
            <person name="Perreten V."/>
        </authorList>
    </citation>
    <scope>NUCLEOTIDE SEQUENCE [LARGE SCALE GENOMIC DNA]</scope>
    <source>
        <strain evidence="3 4">MCP106</strain>
    </source>
</reference>
<protein>
    <submittedName>
        <fullName evidence="3">Aldo/keto reductase</fullName>
    </submittedName>
</protein>
<organism evidence="3 4">
    <name type="scientific">Pseudomonas synxantha</name>
    <dbReference type="NCBI Taxonomy" id="47883"/>
    <lineage>
        <taxon>Bacteria</taxon>
        <taxon>Pseudomonadati</taxon>
        <taxon>Pseudomonadota</taxon>
        <taxon>Gammaproteobacteria</taxon>
        <taxon>Pseudomonadales</taxon>
        <taxon>Pseudomonadaceae</taxon>
        <taxon>Pseudomonas</taxon>
    </lineage>
</organism>
<evidence type="ECO:0000313" key="4">
    <source>
        <dbReference type="Proteomes" id="UP000324029"/>
    </source>
</evidence>
<gene>
    <name evidence="3" type="ORF">FXO26_26495</name>
</gene>
<feature type="domain" description="NADP-dependent oxidoreductase" evidence="2">
    <location>
        <begin position="8"/>
        <end position="64"/>
    </location>
</feature>
<accession>A0A5D3G2N6</accession>
<dbReference type="AlphaFoldDB" id="A0A5D3G2N6"/>
<reference evidence="3 4" key="1">
    <citation type="submission" date="2019-08" db="EMBL/GenBank/DDBJ databases">
        <title>Subclass B2 metallo-beta lactamase from Pseudomonas synxantha.</title>
        <authorList>
            <person name="Poirel L."/>
            <person name="Palmieri M."/>
            <person name="Masseron A."/>
            <person name="Perreten V."/>
            <person name="Nordman P."/>
        </authorList>
    </citation>
    <scope>NUCLEOTIDE SEQUENCE [LARGE SCALE GENOMIC DNA]</scope>
    <source>
        <strain evidence="3 4">MCP106</strain>
    </source>
</reference>
<evidence type="ECO:0000313" key="3">
    <source>
        <dbReference type="EMBL" id="TYK54831.1"/>
    </source>
</evidence>
<dbReference type="Proteomes" id="UP000324029">
    <property type="component" value="Unassembled WGS sequence"/>
</dbReference>
<dbReference type="EMBL" id="VSRO01000017">
    <property type="protein sequence ID" value="TYK54831.1"/>
    <property type="molecule type" value="Genomic_DNA"/>
</dbReference>
<sequence>MPGRARKCTNQSVTAEQLALAWVLAQGDYIIPIPGTKRRTYLQENVAAVSITLSKDELAGLDAIFPADATAGLRYPKEVMALLDI</sequence>